<protein>
    <recommendedName>
        <fullName evidence="3 10">Isopentenyl-diphosphate delta-isomerase</fullName>
        <ecNumber evidence="3 10">5.3.3.2</ecNumber>
    </recommendedName>
</protein>
<dbReference type="SUPFAM" id="SSF55811">
    <property type="entry name" value="Nudix"/>
    <property type="match status" value="1"/>
</dbReference>
<evidence type="ECO:0000259" key="12">
    <source>
        <dbReference type="PROSITE" id="PS51462"/>
    </source>
</evidence>
<dbReference type="InterPro" id="IPR015797">
    <property type="entry name" value="NUDIX_hydrolase-like_dom_sf"/>
</dbReference>
<dbReference type="PROSITE" id="PS51462">
    <property type="entry name" value="NUDIX"/>
    <property type="match status" value="1"/>
</dbReference>
<evidence type="ECO:0000256" key="10">
    <source>
        <dbReference type="NCBIfam" id="TIGR02150"/>
    </source>
</evidence>
<evidence type="ECO:0000256" key="3">
    <source>
        <dbReference type="ARBA" id="ARBA00012057"/>
    </source>
</evidence>
<dbReference type="NCBIfam" id="NF002995">
    <property type="entry name" value="PRK03759.1"/>
    <property type="match status" value="1"/>
</dbReference>
<evidence type="ECO:0000256" key="1">
    <source>
        <dbReference type="ARBA" id="ARBA00004826"/>
    </source>
</evidence>
<reference evidence="13 14" key="1">
    <citation type="submission" date="2019-09" db="EMBL/GenBank/DDBJ databases">
        <title>Chitinophaga ginsengihumi sp. nov., isolated from soil of ginseng rhizosphere.</title>
        <authorList>
            <person name="Lee J."/>
        </authorList>
    </citation>
    <scope>NUCLEOTIDE SEQUENCE [LARGE SCALE GENOMIC DNA]</scope>
    <source>
        <strain evidence="13 14">BN140078</strain>
    </source>
</reference>
<dbReference type="PANTHER" id="PTHR10885">
    <property type="entry name" value="ISOPENTENYL-DIPHOSPHATE DELTA-ISOMERASE"/>
    <property type="match status" value="1"/>
</dbReference>
<dbReference type="AlphaFoldDB" id="A0A5B2VJE4"/>
<keyword evidence="4" id="KW-0963">Cytoplasm</keyword>
<accession>A0A5B2VJE4</accession>
<evidence type="ECO:0000256" key="11">
    <source>
        <dbReference type="PIRSR" id="PIRSR018427-1"/>
    </source>
</evidence>
<dbReference type="InterPro" id="IPR011876">
    <property type="entry name" value="IsopentenylPP_isomerase_typ1"/>
</dbReference>
<evidence type="ECO:0000313" key="14">
    <source>
        <dbReference type="Proteomes" id="UP000324611"/>
    </source>
</evidence>
<gene>
    <name evidence="13" type="ORF">F0L74_23480</name>
</gene>
<proteinExistence type="inferred from homology"/>
<feature type="active site" evidence="11">
    <location>
        <position position="66"/>
    </location>
</feature>
<evidence type="ECO:0000256" key="4">
    <source>
        <dbReference type="ARBA" id="ARBA00022490"/>
    </source>
</evidence>
<dbReference type="UniPathway" id="UPA00059">
    <property type="reaction ID" value="UER00104"/>
</dbReference>
<dbReference type="PANTHER" id="PTHR10885:SF0">
    <property type="entry name" value="ISOPENTENYL-DIPHOSPHATE DELTA-ISOMERASE"/>
    <property type="match status" value="1"/>
</dbReference>
<evidence type="ECO:0000256" key="6">
    <source>
        <dbReference type="ARBA" id="ARBA00022842"/>
    </source>
</evidence>
<dbReference type="GO" id="GO:0050992">
    <property type="term" value="P:dimethylallyl diphosphate biosynthetic process"/>
    <property type="evidence" value="ECO:0007669"/>
    <property type="project" value="UniProtKB-UniPathway"/>
</dbReference>
<organism evidence="13 14">
    <name type="scientific">Chitinophaga agrisoli</name>
    <dbReference type="NCBI Taxonomy" id="2607653"/>
    <lineage>
        <taxon>Bacteria</taxon>
        <taxon>Pseudomonadati</taxon>
        <taxon>Bacteroidota</taxon>
        <taxon>Chitinophagia</taxon>
        <taxon>Chitinophagales</taxon>
        <taxon>Chitinophagaceae</taxon>
        <taxon>Chitinophaga</taxon>
    </lineage>
</organism>
<dbReference type="RefSeq" id="WP_149840350.1">
    <property type="nucleotide sequence ID" value="NZ_VUOC01000004.1"/>
</dbReference>
<sequence>MTSNHIILVNEQDEALATMEKLEAHQKGLLHRAFSVFVVNSANEMLLHQRAFHKYHSGGLWTNACCSHPKPGEEVEEAAHRRLQEEMGFDCPLQKLFTFTYHATFDNGLIEHEYDHVFLGRFDGEVVPDIAEVDEYGFFSLQEIARQIRDTPERFTYWFKVAFPMVVEQLEK</sequence>
<dbReference type="NCBIfam" id="TIGR02150">
    <property type="entry name" value="IPP_isom_1"/>
    <property type="match status" value="1"/>
</dbReference>
<keyword evidence="9 13" id="KW-0413">Isomerase</keyword>
<dbReference type="Proteomes" id="UP000324611">
    <property type="component" value="Unassembled WGS sequence"/>
</dbReference>
<keyword evidence="5" id="KW-0479">Metal-binding</keyword>
<dbReference type="EMBL" id="VUOC01000004">
    <property type="protein sequence ID" value="KAA2239171.1"/>
    <property type="molecule type" value="Genomic_DNA"/>
</dbReference>
<dbReference type="InterPro" id="IPR056375">
    <property type="entry name" value="Idi_bact"/>
</dbReference>
<feature type="domain" description="Nudix hydrolase" evidence="12">
    <location>
        <begin position="29"/>
        <end position="161"/>
    </location>
</feature>
<evidence type="ECO:0000256" key="8">
    <source>
        <dbReference type="ARBA" id="ARBA00023229"/>
    </source>
</evidence>
<evidence type="ECO:0000313" key="13">
    <source>
        <dbReference type="EMBL" id="KAA2239171.1"/>
    </source>
</evidence>
<dbReference type="EC" id="5.3.3.2" evidence="3 10"/>
<keyword evidence="6" id="KW-0460">Magnesium</keyword>
<dbReference type="Gene3D" id="3.90.79.10">
    <property type="entry name" value="Nucleoside Triphosphate Pyrophosphohydrolase"/>
    <property type="match status" value="1"/>
</dbReference>
<comment type="pathway">
    <text evidence="1">Isoprenoid biosynthesis; dimethylallyl diphosphate biosynthesis; dimethylallyl diphosphate from isopentenyl diphosphate: step 1/1.</text>
</comment>
<keyword evidence="14" id="KW-1185">Reference proteome</keyword>
<evidence type="ECO:0000256" key="7">
    <source>
        <dbReference type="ARBA" id="ARBA00023211"/>
    </source>
</evidence>
<feature type="active site" evidence="11">
    <location>
        <position position="113"/>
    </location>
</feature>
<dbReference type="HAMAP" id="MF_00202">
    <property type="entry name" value="Idi"/>
    <property type="match status" value="1"/>
</dbReference>
<reference evidence="13 14" key="2">
    <citation type="submission" date="2019-09" db="EMBL/GenBank/DDBJ databases">
        <authorList>
            <person name="Jin C."/>
        </authorList>
    </citation>
    <scope>NUCLEOTIDE SEQUENCE [LARGE SCALE GENOMIC DNA]</scope>
    <source>
        <strain evidence="13 14">BN140078</strain>
    </source>
</reference>
<dbReference type="Pfam" id="PF00293">
    <property type="entry name" value="NUDIX"/>
    <property type="match status" value="1"/>
</dbReference>
<comment type="caution">
    <text evidence="13">The sequence shown here is derived from an EMBL/GenBank/DDBJ whole genome shotgun (WGS) entry which is preliminary data.</text>
</comment>
<comment type="similarity">
    <text evidence="2">Belongs to the IPP isomerase type 1 family.</text>
</comment>
<name>A0A5B2VJE4_9BACT</name>
<keyword evidence="8" id="KW-0414">Isoprene biosynthesis</keyword>
<evidence type="ECO:0000256" key="5">
    <source>
        <dbReference type="ARBA" id="ARBA00022723"/>
    </source>
</evidence>
<dbReference type="GO" id="GO:0005737">
    <property type="term" value="C:cytoplasm"/>
    <property type="evidence" value="ECO:0007669"/>
    <property type="project" value="TreeGrafter"/>
</dbReference>
<dbReference type="InterPro" id="IPR000086">
    <property type="entry name" value="NUDIX_hydrolase_dom"/>
</dbReference>
<evidence type="ECO:0000256" key="9">
    <source>
        <dbReference type="ARBA" id="ARBA00023235"/>
    </source>
</evidence>
<dbReference type="GO" id="GO:0046872">
    <property type="term" value="F:metal ion binding"/>
    <property type="evidence" value="ECO:0007669"/>
    <property type="project" value="UniProtKB-KW"/>
</dbReference>
<dbReference type="CDD" id="cd02885">
    <property type="entry name" value="NUDIX_IPP_Isomerase"/>
    <property type="match status" value="1"/>
</dbReference>
<dbReference type="PIRSF" id="PIRSF018427">
    <property type="entry name" value="Isopntndiph_ism"/>
    <property type="match status" value="1"/>
</dbReference>
<evidence type="ECO:0000256" key="2">
    <source>
        <dbReference type="ARBA" id="ARBA00007579"/>
    </source>
</evidence>
<dbReference type="GO" id="GO:0004452">
    <property type="term" value="F:isopentenyl-diphosphate delta-isomerase activity"/>
    <property type="evidence" value="ECO:0007669"/>
    <property type="project" value="UniProtKB-UniRule"/>
</dbReference>
<keyword evidence="7" id="KW-0464">Manganese</keyword>
<dbReference type="GO" id="GO:0009240">
    <property type="term" value="P:isopentenyl diphosphate biosynthetic process"/>
    <property type="evidence" value="ECO:0007669"/>
    <property type="project" value="TreeGrafter"/>
</dbReference>